<organism evidence="6 7">
    <name type="scientific">Paramecium octaurelia</name>
    <dbReference type="NCBI Taxonomy" id="43137"/>
    <lineage>
        <taxon>Eukaryota</taxon>
        <taxon>Sar</taxon>
        <taxon>Alveolata</taxon>
        <taxon>Ciliophora</taxon>
        <taxon>Intramacronucleata</taxon>
        <taxon>Oligohymenophorea</taxon>
        <taxon>Peniculida</taxon>
        <taxon>Parameciidae</taxon>
        <taxon>Paramecium</taxon>
    </lineage>
</organism>
<name>A0A8S1S8W9_PAROT</name>
<evidence type="ECO:0000259" key="5">
    <source>
        <dbReference type="PROSITE" id="PS50089"/>
    </source>
</evidence>
<dbReference type="GO" id="GO:0006511">
    <property type="term" value="P:ubiquitin-dependent protein catabolic process"/>
    <property type="evidence" value="ECO:0007669"/>
    <property type="project" value="TreeGrafter"/>
</dbReference>
<reference evidence="6" key="1">
    <citation type="submission" date="2021-01" db="EMBL/GenBank/DDBJ databases">
        <authorList>
            <consortium name="Genoscope - CEA"/>
            <person name="William W."/>
        </authorList>
    </citation>
    <scope>NUCLEOTIDE SEQUENCE</scope>
</reference>
<sequence>MREDIQIHSVDYPEYICVICLQIFYKPIITQCGHNFCGKCISEWMMKKKQCPYCRKEYQNYNFYQKDEVMTQKVEKLDVSCLKCNKWFGKFKDLKKHRQYQCTLLKPQNQLHETVIIQDDPEDPIQTIFQEIITIKKQQNYNQLLNIENEYIELLKVDPKDYMIRKKRKNEFNDNQIQEEPDVQELEQEEIKIFKHSQKYIVKQFKKRFEFQNKFLKDLTEGQYRIETKQFFYSIIGYRNYLVSHHQFQLI</sequence>
<comment type="caution">
    <text evidence="6">The sequence shown here is derived from an EMBL/GenBank/DDBJ whole genome shotgun (WGS) entry which is preliminary data.</text>
</comment>
<evidence type="ECO:0000256" key="3">
    <source>
        <dbReference type="ARBA" id="ARBA00022833"/>
    </source>
</evidence>
<gene>
    <name evidence="6" type="ORF">POCTA_138.1.T0070283</name>
</gene>
<evidence type="ECO:0000256" key="1">
    <source>
        <dbReference type="ARBA" id="ARBA00022723"/>
    </source>
</evidence>
<feature type="domain" description="RING-type" evidence="5">
    <location>
        <begin position="17"/>
        <end position="55"/>
    </location>
</feature>
<dbReference type="EMBL" id="CAJJDP010000006">
    <property type="protein sequence ID" value="CAD8136223.1"/>
    <property type="molecule type" value="Genomic_DNA"/>
</dbReference>
<dbReference type="Pfam" id="PF13923">
    <property type="entry name" value="zf-C3HC4_2"/>
    <property type="match status" value="1"/>
</dbReference>
<dbReference type="PANTHER" id="PTHR46016:SF1">
    <property type="entry name" value="RING-TYPE DOMAIN-CONTAINING PROTEIN"/>
    <property type="match status" value="1"/>
</dbReference>
<evidence type="ECO:0000313" key="6">
    <source>
        <dbReference type="EMBL" id="CAD8136223.1"/>
    </source>
</evidence>
<dbReference type="PANTHER" id="PTHR46016">
    <property type="entry name" value="ZINC FINGER, RING/FYVE/PHD-TYPE"/>
    <property type="match status" value="1"/>
</dbReference>
<dbReference type="GO" id="GO:0008270">
    <property type="term" value="F:zinc ion binding"/>
    <property type="evidence" value="ECO:0007669"/>
    <property type="project" value="UniProtKB-KW"/>
</dbReference>
<dbReference type="InterPro" id="IPR017907">
    <property type="entry name" value="Znf_RING_CS"/>
</dbReference>
<dbReference type="Proteomes" id="UP000683925">
    <property type="component" value="Unassembled WGS sequence"/>
</dbReference>
<keyword evidence="7" id="KW-1185">Reference proteome</keyword>
<dbReference type="AlphaFoldDB" id="A0A8S1S8W9"/>
<proteinExistence type="predicted"/>
<keyword evidence="2 4" id="KW-0863">Zinc-finger</keyword>
<dbReference type="InterPro" id="IPR001841">
    <property type="entry name" value="Znf_RING"/>
</dbReference>
<keyword evidence="1" id="KW-0479">Metal-binding</keyword>
<evidence type="ECO:0000313" key="7">
    <source>
        <dbReference type="Proteomes" id="UP000683925"/>
    </source>
</evidence>
<dbReference type="GO" id="GO:0000209">
    <property type="term" value="P:protein polyubiquitination"/>
    <property type="evidence" value="ECO:0007669"/>
    <property type="project" value="TreeGrafter"/>
</dbReference>
<dbReference type="OMA" id="KCISEWM"/>
<dbReference type="SMART" id="SM00184">
    <property type="entry name" value="RING"/>
    <property type="match status" value="1"/>
</dbReference>
<dbReference type="InterPro" id="IPR051438">
    <property type="entry name" value="RNF_E3_ubiq-protein_ligase"/>
</dbReference>
<protein>
    <recommendedName>
        <fullName evidence="5">RING-type domain-containing protein</fullName>
    </recommendedName>
</protein>
<dbReference type="GO" id="GO:0061630">
    <property type="term" value="F:ubiquitin protein ligase activity"/>
    <property type="evidence" value="ECO:0007669"/>
    <property type="project" value="TreeGrafter"/>
</dbReference>
<evidence type="ECO:0000256" key="2">
    <source>
        <dbReference type="ARBA" id="ARBA00022771"/>
    </source>
</evidence>
<evidence type="ECO:0000256" key="4">
    <source>
        <dbReference type="PROSITE-ProRule" id="PRU00175"/>
    </source>
</evidence>
<dbReference type="PROSITE" id="PS50089">
    <property type="entry name" value="ZF_RING_2"/>
    <property type="match status" value="1"/>
</dbReference>
<accession>A0A8S1S8W9</accession>
<keyword evidence="3" id="KW-0862">Zinc</keyword>
<dbReference type="OrthoDB" id="305238at2759"/>
<dbReference type="PROSITE" id="PS00518">
    <property type="entry name" value="ZF_RING_1"/>
    <property type="match status" value="1"/>
</dbReference>